<dbReference type="OrthoDB" id="1047112at2"/>
<gene>
    <name evidence="2" type="ORF">HMPREF1534_04001</name>
</gene>
<feature type="chain" id="PRO_5004676088" description="TolB-like 6-blade propeller-like" evidence="1">
    <location>
        <begin position="24"/>
        <end position="349"/>
    </location>
</feature>
<dbReference type="PATRIC" id="fig|1121098.3.peg.4090"/>
<keyword evidence="3" id="KW-1185">Reference proteome</keyword>
<protein>
    <recommendedName>
        <fullName evidence="4">TolB-like 6-blade propeller-like</fullName>
    </recommendedName>
</protein>
<dbReference type="AlphaFoldDB" id="U6R7J6"/>
<accession>U6R7J6</accession>
<name>U6R7J6_9BACT</name>
<dbReference type="eggNOG" id="ENOG5033RAS">
    <property type="taxonomic scope" value="Bacteria"/>
</dbReference>
<dbReference type="STRING" id="1121098.HMPREF1534_04001"/>
<feature type="signal peptide" evidence="1">
    <location>
        <begin position="1"/>
        <end position="23"/>
    </location>
</feature>
<evidence type="ECO:0000313" key="2">
    <source>
        <dbReference type="EMBL" id="EOA52010.1"/>
    </source>
</evidence>
<evidence type="ECO:0000313" key="3">
    <source>
        <dbReference type="Proteomes" id="UP000017831"/>
    </source>
</evidence>
<dbReference type="Proteomes" id="UP000017831">
    <property type="component" value="Unassembled WGS sequence"/>
</dbReference>
<dbReference type="HOGENOM" id="CLU_067314_0_0_10"/>
<dbReference type="GeneID" id="60060148"/>
<sequence length="349" mass="39998">MEAKNYKVLLFLLLIVLCSSCNEKPVGVNSFDIVEKVVVYDSIFADKDVPLGSVRDMSIANNILVLRHINDDYQFSFIDVAKRKMVSRWGTVGEGPDEFIDFGSDFFVRDSLLVFLTSAKKEINYVSLPDILSHRQSISIRKEKYPYNVDFRPRKICPVNDKKIAIGSFSKGLFGILDANNEIIDTSFDLPFLCDEVQNIDKGSIFQSLAGSNNRKNRFVLSILSSDIFEIYEMTDTGVYKIYTSTFQHVPQIWKKGERYAIDYDKSIAGLMKMAVSNEFICFTYSSQSYTEASKSGKVSNEVLCFDWNGEKIKKYILPFSISNICLDNNYIYAIRYVDDETVIYRFKL</sequence>
<evidence type="ECO:0000256" key="1">
    <source>
        <dbReference type="SAM" id="SignalP"/>
    </source>
</evidence>
<comment type="caution">
    <text evidence="2">The sequence shown here is derived from an EMBL/GenBank/DDBJ whole genome shotgun (WGS) entry which is preliminary data.</text>
</comment>
<keyword evidence="1" id="KW-0732">Signal</keyword>
<evidence type="ECO:0008006" key="4">
    <source>
        <dbReference type="Google" id="ProtNLM"/>
    </source>
</evidence>
<reference evidence="2 3" key="1">
    <citation type="submission" date="2013-04" db="EMBL/GenBank/DDBJ databases">
        <title>The Genome Sequence of Bacteroides massiliensis DSM 17679.</title>
        <authorList>
            <consortium name="The Broad Institute Genomics Platform"/>
            <person name="Earl A."/>
            <person name="Ward D."/>
            <person name="Feldgarden M."/>
            <person name="Gevers D."/>
            <person name="Martens E."/>
            <person name="Fenner L."/>
            <person name="Roux V."/>
            <person name="Mallet M.N."/>
            <person name="Raoult D."/>
            <person name="Walker B."/>
            <person name="Young S."/>
            <person name="Zeng Q."/>
            <person name="Gargeya S."/>
            <person name="Fitzgerald M."/>
            <person name="Haas B."/>
            <person name="Abouelleil A."/>
            <person name="Allen A.W."/>
            <person name="Alvarado L."/>
            <person name="Arachchi H.M."/>
            <person name="Berlin A.M."/>
            <person name="Chapman S.B."/>
            <person name="Gainer-Dewar J."/>
            <person name="Goldberg J."/>
            <person name="Griggs A."/>
            <person name="Gujja S."/>
            <person name="Hansen M."/>
            <person name="Howarth C."/>
            <person name="Imamovic A."/>
            <person name="Ireland A."/>
            <person name="Larimer J."/>
            <person name="McCowan C."/>
            <person name="Murphy C."/>
            <person name="Pearson M."/>
            <person name="Poon T.W."/>
            <person name="Priest M."/>
            <person name="Roberts A."/>
            <person name="Saif S."/>
            <person name="Shea T."/>
            <person name="Sisk P."/>
            <person name="Sykes S."/>
            <person name="Wortman J."/>
            <person name="Nusbaum C."/>
            <person name="Birren B."/>
        </authorList>
    </citation>
    <scope>NUCLEOTIDE SEQUENCE [LARGE SCALE GENOMIC DNA]</scope>
    <source>
        <strain evidence="3">B84634 / Timone 84634 / DSM 17679 / JCM 13223</strain>
    </source>
</reference>
<proteinExistence type="predicted"/>
<dbReference type="Pfam" id="PF15869">
    <property type="entry name" value="TolB_like"/>
    <property type="match status" value="1"/>
</dbReference>
<dbReference type="RefSeq" id="WP_005946354.1">
    <property type="nucleotide sequence ID" value="NZ_KB890377.1"/>
</dbReference>
<dbReference type="EMBL" id="AQHY01000047">
    <property type="protein sequence ID" value="EOA52010.1"/>
    <property type="molecule type" value="Genomic_DNA"/>
</dbReference>
<organism evidence="2 3">
    <name type="scientific">Phocaeicola massiliensis B84634 = Timone 84634 = DSM 17679 = JCM 13223</name>
    <dbReference type="NCBI Taxonomy" id="1121098"/>
    <lineage>
        <taxon>Bacteria</taxon>
        <taxon>Pseudomonadati</taxon>
        <taxon>Bacteroidota</taxon>
        <taxon>Bacteroidia</taxon>
        <taxon>Bacteroidales</taxon>
        <taxon>Bacteroidaceae</taxon>
        <taxon>Phocaeicola</taxon>
    </lineage>
</organism>